<evidence type="ECO:0000313" key="2">
    <source>
        <dbReference type="Proteomes" id="UP000588277"/>
    </source>
</evidence>
<dbReference type="InterPro" id="IPR006059">
    <property type="entry name" value="SBP"/>
</dbReference>
<dbReference type="AlphaFoldDB" id="A0A7Y0F2W0"/>
<dbReference type="RefSeq" id="WP_169276113.1">
    <property type="nucleotide sequence ID" value="NZ_JAAIIH010000014.1"/>
</dbReference>
<keyword evidence="2" id="KW-1185">Reference proteome</keyword>
<dbReference type="PANTHER" id="PTHR43649">
    <property type="entry name" value="ARABINOSE-BINDING PROTEIN-RELATED"/>
    <property type="match status" value="1"/>
</dbReference>
<name>A0A7Y0F2W0_9BIFI</name>
<dbReference type="Gene3D" id="3.40.190.10">
    <property type="entry name" value="Periplasmic binding protein-like II"/>
    <property type="match status" value="2"/>
</dbReference>
<evidence type="ECO:0000313" key="1">
    <source>
        <dbReference type="EMBL" id="NMN01035.1"/>
    </source>
</evidence>
<dbReference type="Proteomes" id="UP000588277">
    <property type="component" value="Unassembled WGS sequence"/>
</dbReference>
<dbReference type="PANTHER" id="PTHR43649:SF11">
    <property type="entry name" value="ABC TRANSPORTER SUBSTRATE-BINDING PROTEIN YESO-RELATED"/>
    <property type="match status" value="1"/>
</dbReference>
<dbReference type="Pfam" id="PF13416">
    <property type="entry name" value="SBP_bac_8"/>
    <property type="match status" value="1"/>
</dbReference>
<reference evidence="1 2" key="1">
    <citation type="submission" date="2020-02" db="EMBL/GenBank/DDBJ databases">
        <title>Characterization of phylogenetic diversity of novel bifidobacterial species isolated in Czech ZOOs.</title>
        <authorList>
            <person name="Lugli G.A."/>
            <person name="Vera N.B."/>
            <person name="Ventura M."/>
        </authorList>
    </citation>
    <scope>NUCLEOTIDE SEQUENCE [LARGE SCALE GENOMIC DNA]</scope>
    <source>
        <strain evidence="1 2">DSM 109958</strain>
    </source>
</reference>
<gene>
    <name evidence="1" type="ORF">G1C96_1617</name>
</gene>
<organism evidence="1 2">
    <name type="scientific">Bifidobacterium moraviense</name>
    <dbReference type="NCBI Taxonomy" id="2675323"/>
    <lineage>
        <taxon>Bacteria</taxon>
        <taxon>Bacillati</taxon>
        <taxon>Actinomycetota</taxon>
        <taxon>Actinomycetes</taxon>
        <taxon>Bifidobacteriales</taxon>
        <taxon>Bifidobacteriaceae</taxon>
        <taxon>Bifidobacterium</taxon>
    </lineage>
</organism>
<dbReference type="EMBL" id="JAAIIH010000014">
    <property type="protein sequence ID" value="NMN01035.1"/>
    <property type="molecule type" value="Genomic_DNA"/>
</dbReference>
<dbReference type="SUPFAM" id="SSF53850">
    <property type="entry name" value="Periplasmic binding protein-like II"/>
    <property type="match status" value="1"/>
</dbReference>
<dbReference type="InterPro" id="IPR050490">
    <property type="entry name" value="Bact_solute-bd_prot1"/>
</dbReference>
<comment type="caution">
    <text evidence="1">The sequence shown here is derived from an EMBL/GenBank/DDBJ whole genome shotgun (WGS) entry which is preliminary data.</text>
</comment>
<sequence length="451" mass="48319">MKHRTIGTAAGKTLAKAVAIGAAGAMVFAVGACGSSNDAKDGGGNEITVAWWGNQSRNDKMTKVDDAFQNANSGVKVNGQASQWGDYWSKLQVSAAGKSMPDVIAMDYSYLQQYVDNGLLEPLDDYIANGTIKTDGIDKGVLASGQLGGKQYAISSGSSSPAMLVNQTVLDQAGITLPEHMTVDQFKDIARQVYEKTGYRTNFRYYDGVDLLEYTLRGKGKVLYGNNDGKLGVTAADVEDYFKVYEDGIKEGWHLDTGVFASLDASSVEQDPLVYGTDPGSRSWVSFKFATQLGAFQKAAAGNDNPTIKLYPWPAADVAKAGYVKPGQFWAISKMSKHKDLAAKYINWYTNDEEPVKIMGTDRGLPVNNNMLDKIKGDLSESDQAAVEFLTKEVTPNSSTINPPAPAGASKVNGKDVIGTIEESVLMGKISAADAATQFVDQANETLAKAK</sequence>
<proteinExistence type="predicted"/>
<protein>
    <submittedName>
        <fullName evidence="1">ABC transporter, extracellular substrate binding protein</fullName>
    </submittedName>
</protein>
<dbReference type="PROSITE" id="PS51257">
    <property type="entry name" value="PROKAR_LIPOPROTEIN"/>
    <property type="match status" value="1"/>
</dbReference>
<accession>A0A7Y0F2W0</accession>